<reference evidence="1 2" key="1">
    <citation type="journal article" date="2009" name="J. Bacteriol.">
        <title>Genome sequence of Azotobacter vinelandii, an obligate aerobe specialized to support diverse anaerobic metabolic processes.</title>
        <authorList>
            <person name="Setubal J.C."/>
            <person name="dos Santos P."/>
            <person name="Goldman B.S."/>
            <person name="Ertesvag H."/>
            <person name="Espin G."/>
            <person name="Rubio L.M."/>
            <person name="Valla S."/>
            <person name="Almeida N.F."/>
            <person name="Balasubramanian D."/>
            <person name="Cromes L."/>
            <person name="Curatti L."/>
            <person name="Du Z."/>
            <person name="Godsy E."/>
            <person name="Goodner B."/>
            <person name="Hellner-Burris K."/>
            <person name="Hernandez J.A."/>
            <person name="Houmiel K."/>
            <person name="Imperial J."/>
            <person name="Kennedy C."/>
            <person name="Larson T.J."/>
            <person name="Latreille P."/>
            <person name="Ligon L.S."/>
            <person name="Lu J."/>
            <person name="Maerk M."/>
            <person name="Miller N.M."/>
            <person name="Norton S."/>
            <person name="O'Carroll I.P."/>
            <person name="Paulsen I."/>
            <person name="Raulfs E.C."/>
            <person name="Roemer R."/>
            <person name="Rosser J."/>
            <person name="Segura D."/>
            <person name="Slater S."/>
            <person name="Stricklin S.L."/>
            <person name="Studholme D.J."/>
            <person name="Sun J."/>
            <person name="Viana C.J."/>
            <person name="Wallin E."/>
            <person name="Wang B."/>
            <person name="Wheeler C."/>
            <person name="Zhu H."/>
            <person name="Dean D.R."/>
            <person name="Dixon R."/>
            <person name="Wood D."/>
        </authorList>
    </citation>
    <scope>NUCLEOTIDE SEQUENCE [LARGE SCALE GENOMIC DNA]</scope>
    <source>
        <strain evidence="2">DJ / ATCC BAA-1303</strain>
    </source>
</reference>
<evidence type="ECO:0000313" key="1">
    <source>
        <dbReference type="EMBL" id="ACO78244.1"/>
    </source>
</evidence>
<dbReference type="Proteomes" id="UP000002424">
    <property type="component" value="Chromosome"/>
</dbReference>
<name>C1DF41_AZOVD</name>
<dbReference type="HOGENOM" id="CLU_2505649_0_0_6"/>
<dbReference type="EMBL" id="CP001157">
    <property type="protein sequence ID" value="ACO78244.1"/>
    <property type="molecule type" value="Genomic_DNA"/>
</dbReference>
<dbReference type="GeneID" id="88185272"/>
<sequence length="85" mass="9499">MLLTGIVVGNHRTIPRYAIQTEEGYVVVDVESGDLAFQHVVIGERSAIEEYGHVTMLNHSTGETVEVFVEAVKATREFAIRLLRE</sequence>
<dbReference type="RefSeq" id="WP_012700653.1">
    <property type="nucleotide sequence ID" value="NC_012560.1"/>
</dbReference>
<organism evidence="1 2">
    <name type="scientific">Azotobacter vinelandii (strain DJ / ATCC BAA-1303)</name>
    <dbReference type="NCBI Taxonomy" id="322710"/>
    <lineage>
        <taxon>Bacteria</taxon>
        <taxon>Pseudomonadati</taxon>
        <taxon>Pseudomonadota</taxon>
        <taxon>Gammaproteobacteria</taxon>
        <taxon>Pseudomonadales</taxon>
        <taxon>Pseudomonadaceae</taxon>
        <taxon>Azotobacter</taxon>
    </lineage>
</organism>
<evidence type="ECO:0000313" key="2">
    <source>
        <dbReference type="Proteomes" id="UP000002424"/>
    </source>
</evidence>
<protein>
    <submittedName>
        <fullName evidence="1">Uncharacterized protein</fullName>
    </submittedName>
</protein>
<accession>C1DF41</accession>
<proteinExistence type="predicted"/>
<dbReference type="AlphaFoldDB" id="C1DF41"/>
<dbReference type="KEGG" id="avn:Avin_20410"/>
<gene>
    <name evidence="1" type="ordered locus">Avin_20410</name>
</gene>
<keyword evidence="2" id="KW-1185">Reference proteome</keyword>
<dbReference type="EnsemblBacteria" id="ACO78244">
    <property type="protein sequence ID" value="ACO78244"/>
    <property type="gene ID" value="Avin_20410"/>
</dbReference>